<dbReference type="RefSeq" id="WP_102995590.1">
    <property type="nucleotide sequence ID" value="NZ_CP025938.1"/>
</dbReference>
<evidence type="ECO:0008006" key="3">
    <source>
        <dbReference type="Google" id="ProtNLM"/>
    </source>
</evidence>
<reference evidence="2" key="1">
    <citation type="submission" date="2018-01" db="EMBL/GenBank/DDBJ databases">
        <title>Complete genome of Tamlana sp. UJ94.</title>
        <authorList>
            <person name="Jung J."/>
            <person name="Chung D."/>
            <person name="Bae S.S."/>
            <person name="Baek K."/>
        </authorList>
    </citation>
    <scope>NUCLEOTIDE SEQUENCE [LARGE SCALE GENOMIC DNA]</scope>
    <source>
        <strain evidence="2">UJ94</strain>
    </source>
</reference>
<protein>
    <recommendedName>
        <fullName evidence="3">Prophage protein</fullName>
    </recommendedName>
</protein>
<accession>A0A2I7SI34</accession>
<dbReference type="AlphaFoldDB" id="A0A2I7SI34"/>
<dbReference type="KEGG" id="taj:C1A40_08900"/>
<evidence type="ECO:0000313" key="2">
    <source>
        <dbReference type="Proteomes" id="UP000236592"/>
    </source>
</evidence>
<dbReference type="EMBL" id="CP025938">
    <property type="protein sequence ID" value="AUS05572.1"/>
    <property type="molecule type" value="Genomic_DNA"/>
</dbReference>
<sequence>MKITSNKLALITKMYCTLFGHEYQVSKKVTSHVKEYCCKYCKKELTTDSNGNLTELTPTFREINAILERIYQSKTERLKEKVINSSAYQQV</sequence>
<gene>
    <name evidence="1" type="ORF">C1A40_08900</name>
</gene>
<proteinExistence type="predicted"/>
<dbReference type="Proteomes" id="UP000236592">
    <property type="component" value="Chromosome"/>
</dbReference>
<organism evidence="1 2">
    <name type="scientific">Pseudotamlana carrageenivorans</name>
    <dbReference type="NCBI Taxonomy" id="2069432"/>
    <lineage>
        <taxon>Bacteria</taxon>
        <taxon>Pseudomonadati</taxon>
        <taxon>Bacteroidota</taxon>
        <taxon>Flavobacteriia</taxon>
        <taxon>Flavobacteriales</taxon>
        <taxon>Flavobacteriaceae</taxon>
        <taxon>Pseudotamlana</taxon>
    </lineage>
</organism>
<dbReference type="OrthoDB" id="1450221at2"/>
<name>A0A2I7SI34_9FLAO</name>
<evidence type="ECO:0000313" key="1">
    <source>
        <dbReference type="EMBL" id="AUS05572.1"/>
    </source>
</evidence>
<keyword evidence="2" id="KW-1185">Reference proteome</keyword>